<evidence type="ECO:0000256" key="2">
    <source>
        <dbReference type="SAM" id="SignalP"/>
    </source>
</evidence>
<keyword evidence="1" id="KW-0472">Membrane</keyword>
<keyword evidence="4" id="KW-1185">Reference proteome</keyword>
<protein>
    <submittedName>
        <fullName evidence="3">Uncharacterized protein</fullName>
    </submittedName>
</protein>
<evidence type="ECO:0000313" key="4">
    <source>
        <dbReference type="Proteomes" id="UP000550707"/>
    </source>
</evidence>
<sequence>MSGGHQDVIVLLLCIQLIFLTAGPADQQWSPLGIWLQIHKGSNFYTDKNFPSVEVSTEDTEFIESVWLLKVPPVYLSWHFWVTWLVIIFYSILLFLPSRAPFAQLLPQLYELLFPHKTPYFCNICSSSEFLI</sequence>
<name>A0A7J8JVU5_MOLMO</name>
<keyword evidence="2" id="KW-0732">Signal</keyword>
<dbReference type="InParanoid" id="A0A7J8JVU5"/>
<evidence type="ECO:0000313" key="3">
    <source>
        <dbReference type="EMBL" id="KAF6500943.1"/>
    </source>
</evidence>
<keyword evidence="1" id="KW-0812">Transmembrane</keyword>
<evidence type="ECO:0000256" key="1">
    <source>
        <dbReference type="SAM" id="Phobius"/>
    </source>
</evidence>
<dbReference type="EMBL" id="JACASF010000001">
    <property type="protein sequence ID" value="KAF6500943.1"/>
    <property type="molecule type" value="Genomic_DNA"/>
</dbReference>
<proteinExistence type="predicted"/>
<organism evidence="3 4">
    <name type="scientific">Molossus molossus</name>
    <name type="common">Pallas' mastiff bat</name>
    <name type="synonym">Vespertilio molossus</name>
    <dbReference type="NCBI Taxonomy" id="27622"/>
    <lineage>
        <taxon>Eukaryota</taxon>
        <taxon>Metazoa</taxon>
        <taxon>Chordata</taxon>
        <taxon>Craniata</taxon>
        <taxon>Vertebrata</taxon>
        <taxon>Euteleostomi</taxon>
        <taxon>Mammalia</taxon>
        <taxon>Eutheria</taxon>
        <taxon>Laurasiatheria</taxon>
        <taxon>Chiroptera</taxon>
        <taxon>Yangochiroptera</taxon>
        <taxon>Molossidae</taxon>
        <taxon>Molossus</taxon>
    </lineage>
</organism>
<comment type="caution">
    <text evidence="3">The sequence shown here is derived from an EMBL/GenBank/DDBJ whole genome shotgun (WGS) entry which is preliminary data.</text>
</comment>
<feature type="chain" id="PRO_5029796448" evidence="2">
    <location>
        <begin position="23"/>
        <end position="132"/>
    </location>
</feature>
<dbReference type="Proteomes" id="UP000550707">
    <property type="component" value="Unassembled WGS sequence"/>
</dbReference>
<feature type="signal peptide" evidence="2">
    <location>
        <begin position="1"/>
        <end position="22"/>
    </location>
</feature>
<feature type="transmembrane region" description="Helical" evidence="1">
    <location>
        <begin position="78"/>
        <end position="96"/>
    </location>
</feature>
<gene>
    <name evidence="3" type="ORF">HJG59_007966</name>
</gene>
<accession>A0A7J8JVU5</accession>
<dbReference type="AlphaFoldDB" id="A0A7J8JVU5"/>
<keyword evidence="1" id="KW-1133">Transmembrane helix</keyword>
<reference evidence="3 4" key="1">
    <citation type="journal article" date="2020" name="Nature">
        <title>Six reference-quality genomes reveal evolution of bat adaptations.</title>
        <authorList>
            <person name="Jebb D."/>
            <person name="Huang Z."/>
            <person name="Pippel M."/>
            <person name="Hughes G.M."/>
            <person name="Lavrichenko K."/>
            <person name="Devanna P."/>
            <person name="Winkler S."/>
            <person name="Jermiin L.S."/>
            <person name="Skirmuntt E.C."/>
            <person name="Katzourakis A."/>
            <person name="Burkitt-Gray L."/>
            <person name="Ray D.A."/>
            <person name="Sullivan K.A.M."/>
            <person name="Roscito J.G."/>
            <person name="Kirilenko B.M."/>
            <person name="Davalos L.M."/>
            <person name="Corthals A.P."/>
            <person name="Power M.L."/>
            <person name="Jones G."/>
            <person name="Ransome R.D."/>
            <person name="Dechmann D.K.N."/>
            <person name="Locatelli A.G."/>
            <person name="Puechmaille S.J."/>
            <person name="Fedrigo O."/>
            <person name="Jarvis E.D."/>
            <person name="Hiller M."/>
            <person name="Vernes S.C."/>
            <person name="Myers E.W."/>
            <person name="Teeling E.C."/>
        </authorList>
    </citation>
    <scope>NUCLEOTIDE SEQUENCE [LARGE SCALE GENOMIC DNA]</scope>
    <source>
        <strain evidence="3">MMolMol1</strain>
        <tissue evidence="3">Muscle</tissue>
    </source>
</reference>